<evidence type="ECO:0000256" key="3">
    <source>
        <dbReference type="PIRSR" id="PIRSR601461-1"/>
    </source>
</evidence>
<dbReference type="InParanoid" id="J4G0S6"/>
<dbReference type="InterPro" id="IPR033121">
    <property type="entry name" value="PEPTIDASE_A1"/>
</dbReference>
<sequence length="414" mass="43857">MLLPVSLALLWALALASSAKPLVVRDKSPITVPFSRRLNFTGKSTLAQRDRVRAQTFMGCCRGGMSCGFETAAASVFDVSAMNGAVDYTVTVGIGYPATEYTLIVDTGSSNTWVGADQAYVQTNTSRNTGEEVEVDYGSGYFEGEEYTDTVTLGSGFAITNQSIGVASVTEGFSGVDGILGIGPQDLTCGTLSNADECIPTVTDNAYSQGLISAHEVGISFEPTTSLSITNGELTFGGTDSSKYTGTITYTPITTTEPASSYVGIDQSITYGSSTTILPSSAGIADTGTTLILLSSSAYKAYERATGATYDENTGLLRLTTAEYDKLESLYFNIGETTYEFTANAQIWPRSLNTAIGGTSEYVYLIVNDLGSDAETGLDFINGMTFLERFYFVYDAGNSQVGFATTPYTNATTN</sequence>
<dbReference type="CDD" id="cd05471">
    <property type="entry name" value="pepsin_like"/>
    <property type="match status" value="1"/>
</dbReference>
<keyword evidence="4" id="KW-0645">Protease</keyword>
<keyword evidence="5" id="KW-0732">Signal</keyword>
<dbReference type="EMBL" id="HE796914">
    <property type="protein sequence ID" value="CCL99078.1"/>
    <property type="molecule type" value="Genomic_DNA"/>
</dbReference>
<dbReference type="PANTHER" id="PTHR47966:SF51">
    <property type="entry name" value="BETA-SITE APP-CLEAVING ENZYME, ISOFORM A-RELATED"/>
    <property type="match status" value="1"/>
</dbReference>
<dbReference type="MEROPS" id="A01.019"/>
<dbReference type="RefSeq" id="XP_012178361.1">
    <property type="nucleotide sequence ID" value="XM_012322971.1"/>
</dbReference>
<evidence type="ECO:0000256" key="2">
    <source>
        <dbReference type="ARBA" id="ARBA00022750"/>
    </source>
</evidence>
<evidence type="ECO:0000256" key="4">
    <source>
        <dbReference type="RuleBase" id="RU000454"/>
    </source>
</evidence>
<dbReference type="Proteomes" id="UP000006352">
    <property type="component" value="Unassembled WGS sequence"/>
</dbReference>
<dbReference type="GeneID" id="24093989"/>
<dbReference type="InterPro" id="IPR001969">
    <property type="entry name" value="Aspartic_peptidase_AS"/>
</dbReference>
<reference evidence="7 8" key="1">
    <citation type="journal article" date="2012" name="Appl. Environ. Microbiol.">
        <title>Short-read sequencing for genomic analysis of the brown rot fungus Fibroporia radiculosa.</title>
        <authorList>
            <person name="Tang J.D."/>
            <person name="Perkins A.D."/>
            <person name="Sonstegard T.S."/>
            <person name="Schroeder S.G."/>
            <person name="Burgess S.C."/>
            <person name="Diehl S.V."/>
        </authorList>
    </citation>
    <scope>NUCLEOTIDE SEQUENCE [LARGE SCALE GENOMIC DNA]</scope>
    <source>
        <strain evidence="7 8">TFFH 294</strain>
    </source>
</reference>
<keyword evidence="4" id="KW-0378">Hydrolase</keyword>
<protein>
    <recommendedName>
        <fullName evidence="6">Peptidase A1 domain-containing protein</fullName>
    </recommendedName>
</protein>
<dbReference type="STRING" id="599839.J4G0S6"/>
<dbReference type="InterPro" id="IPR001461">
    <property type="entry name" value="Aspartic_peptidase_A1"/>
</dbReference>
<dbReference type="InterPro" id="IPR021109">
    <property type="entry name" value="Peptidase_aspartic_dom_sf"/>
</dbReference>
<dbReference type="AlphaFoldDB" id="J4G0S6"/>
<feature type="chain" id="PRO_5003778890" description="Peptidase A1 domain-containing protein" evidence="5">
    <location>
        <begin position="19"/>
        <end position="414"/>
    </location>
</feature>
<evidence type="ECO:0000313" key="7">
    <source>
        <dbReference type="EMBL" id="CCL99078.1"/>
    </source>
</evidence>
<dbReference type="PROSITE" id="PS51767">
    <property type="entry name" value="PEPTIDASE_A1"/>
    <property type="match status" value="1"/>
</dbReference>
<accession>J4G0S6</accession>
<dbReference type="PRINTS" id="PR00792">
    <property type="entry name" value="PEPSIN"/>
</dbReference>
<keyword evidence="8" id="KW-1185">Reference proteome</keyword>
<name>J4G0S6_9APHY</name>
<evidence type="ECO:0000256" key="1">
    <source>
        <dbReference type="ARBA" id="ARBA00007447"/>
    </source>
</evidence>
<dbReference type="GO" id="GO:0006508">
    <property type="term" value="P:proteolysis"/>
    <property type="evidence" value="ECO:0007669"/>
    <property type="project" value="UniProtKB-KW"/>
</dbReference>
<evidence type="ECO:0000313" key="8">
    <source>
        <dbReference type="Proteomes" id="UP000006352"/>
    </source>
</evidence>
<feature type="active site" evidence="3">
    <location>
        <position position="106"/>
    </location>
</feature>
<dbReference type="Gene3D" id="2.40.70.10">
    <property type="entry name" value="Acid Proteases"/>
    <property type="match status" value="2"/>
</dbReference>
<dbReference type="InterPro" id="IPR034164">
    <property type="entry name" value="Pepsin-like_dom"/>
</dbReference>
<feature type="active site" evidence="3">
    <location>
        <position position="286"/>
    </location>
</feature>
<evidence type="ECO:0000259" key="6">
    <source>
        <dbReference type="PROSITE" id="PS51767"/>
    </source>
</evidence>
<dbReference type="OrthoDB" id="660550at2759"/>
<dbReference type="HOGENOM" id="CLU_038846_0_0_1"/>
<dbReference type="PROSITE" id="PS00141">
    <property type="entry name" value="ASP_PROTEASE"/>
    <property type="match status" value="2"/>
</dbReference>
<dbReference type="GO" id="GO:0004190">
    <property type="term" value="F:aspartic-type endopeptidase activity"/>
    <property type="evidence" value="ECO:0007669"/>
    <property type="project" value="UniProtKB-KW"/>
</dbReference>
<dbReference type="PANTHER" id="PTHR47966">
    <property type="entry name" value="BETA-SITE APP-CLEAVING ENZYME, ISOFORM A-RELATED"/>
    <property type="match status" value="1"/>
</dbReference>
<dbReference type="SUPFAM" id="SSF50630">
    <property type="entry name" value="Acid proteases"/>
    <property type="match status" value="1"/>
</dbReference>
<proteinExistence type="inferred from homology"/>
<feature type="domain" description="Peptidase A1" evidence="6">
    <location>
        <begin position="88"/>
        <end position="404"/>
    </location>
</feature>
<gene>
    <name evidence="7" type="ORF">FIBRA_01090</name>
</gene>
<evidence type="ECO:0000256" key="5">
    <source>
        <dbReference type="SAM" id="SignalP"/>
    </source>
</evidence>
<comment type="similarity">
    <text evidence="1 4">Belongs to the peptidase A1 family.</text>
</comment>
<feature type="signal peptide" evidence="5">
    <location>
        <begin position="1"/>
        <end position="18"/>
    </location>
</feature>
<dbReference type="Pfam" id="PF00026">
    <property type="entry name" value="Asp"/>
    <property type="match status" value="1"/>
</dbReference>
<organism evidence="7 8">
    <name type="scientific">Fibroporia radiculosa</name>
    <dbReference type="NCBI Taxonomy" id="599839"/>
    <lineage>
        <taxon>Eukaryota</taxon>
        <taxon>Fungi</taxon>
        <taxon>Dikarya</taxon>
        <taxon>Basidiomycota</taxon>
        <taxon>Agaricomycotina</taxon>
        <taxon>Agaricomycetes</taxon>
        <taxon>Polyporales</taxon>
        <taxon>Fibroporiaceae</taxon>
        <taxon>Fibroporia</taxon>
    </lineage>
</organism>
<keyword evidence="2 4" id="KW-0064">Aspartyl protease</keyword>